<dbReference type="PANTHER" id="PTHR14969">
    <property type="entry name" value="SPHINGOSINE-1-PHOSPHATE PHOSPHOHYDROLASE"/>
    <property type="match status" value="1"/>
</dbReference>
<dbReference type="SMART" id="SM00014">
    <property type="entry name" value="acidPPc"/>
    <property type="match status" value="1"/>
</dbReference>
<evidence type="ECO:0000256" key="4">
    <source>
        <dbReference type="ARBA" id="ARBA00022801"/>
    </source>
</evidence>
<dbReference type="SUPFAM" id="SSF48317">
    <property type="entry name" value="Acid phosphatase/Vanadium-dependent haloperoxidase"/>
    <property type="match status" value="1"/>
</dbReference>
<dbReference type="Gene3D" id="1.20.144.10">
    <property type="entry name" value="Phosphatidic acid phosphatase type 2/haloperoxidase"/>
    <property type="match status" value="1"/>
</dbReference>
<name>A0A7C9RZM1_9PSEU</name>
<keyword evidence="2" id="KW-1003">Cell membrane</keyword>
<evidence type="ECO:0000256" key="1">
    <source>
        <dbReference type="ARBA" id="ARBA00004651"/>
    </source>
</evidence>
<dbReference type="EMBL" id="JAAMPJ010000018">
    <property type="protein sequence ID" value="NGY65926.1"/>
    <property type="molecule type" value="Genomic_DNA"/>
</dbReference>
<evidence type="ECO:0000313" key="9">
    <source>
        <dbReference type="Proteomes" id="UP000481360"/>
    </source>
</evidence>
<dbReference type="GO" id="GO:0005886">
    <property type="term" value="C:plasma membrane"/>
    <property type="evidence" value="ECO:0007669"/>
    <property type="project" value="UniProtKB-SubCell"/>
</dbReference>
<sequence length="167" mass="17773">MSDREAEVLVAVQSALAKPPVVRAARLLSFFGEHSAGWVALGVAGWFVDRRRRPEWTVAATSVVAAHAASIVVKRVVRRRRPHHAGVQVLAGTPSRLSFPSSHATSTTTAAVAYGALTNQPLVPILVPPMVISRLVLGVHYPTDVLAGAVLGAVVARGVRRAVWGRR</sequence>
<gene>
    <name evidence="8" type="ORF">G7043_44275</name>
</gene>
<dbReference type="InterPro" id="IPR000326">
    <property type="entry name" value="PAP2/HPO"/>
</dbReference>
<organism evidence="8 9">
    <name type="scientific">Lentzea alba</name>
    <dbReference type="NCBI Taxonomy" id="2714351"/>
    <lineage>
        <taxon>Bacteria</taxon>
        <taxon>Bacillati</taxon>
        <taxon>Actinomycetota</taxon>
        <taxon>Actinomycetes</taxon>
        <taxon>Pseudonocardiales</taxon>
        <taxon>Pseudonocardiaceae</taxon>
        <taxon>Lentzea</taxon>
    </lineage>
</organism>
<keyword evidence="3" id="KW-0812">Transmembrane</keyword>
<dbReference type="Pfam" id="PF01569">
    <property type="entry name" value="PAP2"/>
    <property type="match status" value="1"/>
</dbReference>
<evidence type="ECO:0000259" key="7">
    <source>
        <dbReference type="SMART" id="SM00014"/>
    </source>
</evidence>
<reference evidence="8 9" key="1">
    <citation type="submission" date="2020-03" db="EMBL/GenBank/DDBJ databases">
        <title>Isolation and identification of active actinomycetes.</title>
        <authorList>
            <person name="Sun X."/>
        </authorList>
    </citation>
    <scope>NUCLEOTIDE SEQUENCE [LARGE SCALE GENOMIC DNA]</scope>
    <source>
        <strain evidence="8 9">NEAU-D13</strain>
    </source>
</reference>
<dbReference type="Proteomes" id="UP000481360">
    <property type="component" value="Unassembled WGS sequence"/>
</dbReference>
<evidence type="ECO:0000256" key="6">
    <source>
        <dbReference type="ARBA" id="ARBA00023136"/>
    </source>
</evidence>
<feature type="domain" description="Phosphatidic acid phosphatase type 2/haloperoxidase" evidence="7">
    <location>
        <begin position="57"/>
        <end position="160"/>
    </location>
</feature>
<keyword evidence="4" id="KW-0378">Hydrolase</keyword>
<keyword evidence="9" id="KW-1185">Reference proteome</keyword>
<evidence type="ECO:0000313" key="8">
    <source>
        <dbReference type="EMBL" id="NGY65926.1"/>
    </source>
</evidence>
<dbReference type="PANTHER" id="PTHR14969:SF62">
    <property type="entry name" value="DECAPRENYLPHOSPHORYL-5-PHOSPHORIBOSE PHOSPHATASE RV3807C-RELATED"/>
    <property type="match status" value="1"/>
</dbReference>
<dbReference type="RefSeq" id="WP_166055136.1">
    <property type="nucleotide sequence ID" value="NZ_JAAMPJ010000018.1"/>
</dbReference>
<protein>
    <submittedName>
        <fullName evidence="8">Phosphatase PAP2 family protein</fullName>
    </submittedName>
</protein>
<evidence type="ECO:0000256" key="5">
    <source>
        <dbReference type="ARBA" id="ARBA00022989"/>
    </source>
</evidence>
<accession>A0A7C9RZM1</accession>
<proteinExistence type="predicted"/>
<dbReference type="GO" id="GO:0016787">
    <property type="term" value="F:hydrolase activity"/>
    <property type="evidence" value="ECO:0007669"/>
    <property type="project" value="UniProtKB-KW"/>
</dbReference>
<dbReference type="InterPro" id="IPR036938">
    <property type="entry name" value="PAP2/HPO_sf"/>
</dbReference>
<evidence type="ECO:0000256" key="2">
    <source>
        <dbReference type="ARBA" id="ARBA00022475"/>
    </source>
</evidence>
<keyword evidence="6" id="KW-0472">Membrane</keyword>
<evidence type="ECO:0000256" key="3">
    <source>
        <dbReference type="ARBA" id="ARBA00022692"/>
    </source>
</evidence>
<comment type="subcellular location">
    <subcellularLocation>
        <location evidence="1">Cell membrane</location>
        <topology evidence="1">Multi-pass membrane protein</topology>
    </subcellularLocation>
</comment>
<comment type="caution">
    <text evidence="8">The sequence shown here is derived from an EMBL/GenBank/DDBJ whole genome shotgun (WGS) entry which is preliminary data.</text>
</comment>
<dbReference type="AlphaFoldDB" id="A0A7C9RZM1"/>
<keyword evidence="5" id="KW-1133">Transmembrane helix</keyword>